<dbReference type="EMBL" id="JAAHTE010000113">
    <property type="protein sequence ID" value="NEU02669.1"/>
    <property type="molecule type" value="Genomic_DNA"/>
</dbReference>
<accession>A0A6D1A5P2</accession>
<organism evidence="1">
    <name type="scientific">Escherichia coli</name>
    <dbReference type="NCBI Taxonomy" id="562"/>
    <lineage>
        <taxon>Bacteria</taxon>
        <taxon>Pseudomonadati</taxon>
        <taxon>Pseudomonadota</taxon>
        <taxon>Gammaproteobacteria</taxon>
        <taxon>Enterobacterales</taxon>
        <taxon>Enterobacteriaceae</taxon>
        <taxon>Escherichia</taxon>
    </lineage>
</organism>
<sequence length="81" mass="9534">MIAPVLEKEYFQILNHVYDTVQILKKTHGNNPKTRELDEILSSIYQPKKLEMTLDYLTSLVIEIAKKDYGFNSHFGEDFNR</sequence>
<evidence type="ECO:0000313" key="1">
    <source>
        <dbReference type="EMBL" id="NEU02669.1"/>
    </source>
</evidence>
<proteinExistence type="predicted"/>
<comment type="caution">
    <text evidence="1">The sequence shown here is derived from an EMBL/GenBank/DDBJ whole genome shotgun (WGS) entry which is preliminary data.</text>
</comment>
<protein>
    <submittedName>
        <fullName evidence="1">Uncharacterized protein</fullName>
    </submittedName>
</protein>
<reference evidence="1" key="1">
    <citation type="submission" date="2020-02" db="EMBL/GenBank/DDBJ databases">
        <title>Investigating the Use of Bacteriophages as New Decolonization Strategy for Intestinal Carriage of CTX-M-15-producing ST131 Escherichia coli: an In Vitro Continuous Culture System Model.</title>
        <authorList>
            <person name="Bernasconi O.J."/>
            <person name="Campos-Madueno E.I."/>
            <person name="Dona V."/>
            <person name="Perreten V."/>
            <person name="Carattoli A."/>
            <person name="Endimiani A."/>
        </authorList>
    </citation>
    <scope>NUCLEOTIDE SEQUENCE</scope>
    <source>
        <strain evidence="1">4901.28</strain>
    </source>
</reference>
<dbReference type="AlphaFoldDB" id="A0A6D1A5P2"/>
<gene>
    <name evidence="1" type="ORF">G3563_26370</name>
</gene>
<name>A0A6D1A5P2_ECOLX</name>